<protein>
    <submittedName>
        <fullName evidence="2">Uncharacterized protein</fullName>
    </submittedName>
</protein>
<dbReference type="Proteomes" id="UP000568380">
    <property type="component" value="Unassembled WGS sequence"/>
</dbReference>
<name>A0A7W8A5X7_9ACTN</name>
<sequence>MRNILIALGLAAALVGGTVAVAATAVAKPVPGCEGKPLCDDDDMHWPNPIGTPTPSN</sequence>
<keyword evidence="3" id="KW-1185">Reference proteome</keyword>
<comment type="caution">
    <text evidence="2">The sequence shown here is derived from an EMBL/GenBank/DDBJ whole genome shotgun (WGS) entry which is preliminary data.</text>
</comment>
<dbReference type="RefSeq" id="WP_184963927.1">
    <property type="nucleotide sequence ID" value="NZ_JACHIN010000005.1"/>
</dbReference>
<reference evidence="2 3" key="1">
    <citation type="submission" date="2020-08" db="EMBL/GenBank/DDBJ databases">
        <title>Genomic Encyclopedia of Type Strains, Phase IV (KMG-IV): sequencing the most valuable type-strain genomes for metagenomic binning, comparative biology and taxonomic classification.</title>
        <authorList>
            <person name="Goeker M."/>
        </authorList>
    </citation>
    <scope>NUCLEOTIDE SEQUENCE [LARGE SCALE GENOMIC DNA]</scope>
    <source>
        <strain evidence="2 3">DSM 45385</strain>
    </source>
</reference>
<evidence type="ECO:0000313" key="3">
    <source>
        <dbReference type="Proteomes" id="UP000568380"/>
    </source>
</evidence>
<keyword evidence="1" id="KW-0732">Signal</keyword>
<dbReference type="EMBL" id="JACHIN010000005">
    <property type="protein sequence ID" value="MBB5078858.1"/>
    <property type="molecule type" value="Genomic_DNA"/>
</dbReference>
<evidence type="ECO:0000313" key="2">
    <source>
        <dbReference type="EMBL" id="MBB5078858.1"/>
    </source>
</evidence>
<dbReference type="AlphaFoldDB" id="A0A7W8A5X7"/>
<feature type="chain" id="PRO_5030894136" evidence="1">
    <location>
        <begin position="23"/>
        <end position="57"/>
    </location>
</feature>
<accession>A0A7W8A5X7</accession>
<evidence type="ECO:0000256" key="1">
    <source>
        <dbReference type="SAM" id="SignalP"/>
    </source>
</evidence>
<feature type="signal peptide" evidence="1">
    <location>
        <begin position="1"/>
        <end position="22"/>
    </location>
</feature>
<proteinExistence type="predicted"/>
<organism evidence="2 3">
    <name type="scientific">Nonomuraea endophytica</name>
    <dbReference type="NCBI Taxonomy" id="714136"/>
    <lineage>
        <taxon>Bacteria</taxon>
        <taxon>Bacillati</taxon>
        <taxon>Actinomycetota</taxon>
        <taxon>Actinomycetes</taxon>
        <taxon>Streptosporangiales</taxon>
        <taxon>Streptosporangiaceae</taxon>
        <taxon>Nonomuraea</taxon>
    </lineage>
</organism>
<gene>
    <name evidence="2" type="ORF">HNR40_004344</name>
</gene>